<comment type="similarity">
    <text evidence="2">Belongs to the IFI6/IFI27 family.</text>
</comment>
<organism evidence="8 9">
    <name type="scientific">Monodelphis domestica</name>
    <name type="common">Gray short-tailed opossum</name>
    <dbReference type="NCBI Taxonomy" id="13616"/>
    <lineage>
        <taxon>Eukaryota</taxon>
        <taxon>Metazoa</taxon>
        <taxon>Chordata</taxon>
        <taxon>Craniata</taxon>
        <taxon>Vertebrata</taxon>
        <taxon>Euteleostomi</taxon>
        <taxon>Mammalia</taxon>
        <taxon>Metatheria</taxon>
        <taxon>Didelphimorphia</taxon>
        <taxon>Didelphidae</taxon>
        <taxon>Monodelphis</taxon>
    </lineage>
</organism>
<evidence type="ECO:0000313" key="9">
    <source>
        <dbReference type="Proteomes" id="UP000002280"/>
    </source>
</evidence>
<name>F7CKI2_MONDO</name>
<sequence length="129" mass="13121">MWQKSMLLLLGYLLLSSCYVDACSDESDDDCGIWNALPYMVVGGGLLAFGLPALGFTGAGIAANSVASTLMSWSAVINGGGVPAGGLVATLQSLGAGMGTTALAGVGATVGYEVHQNFVCQKEKVKELE</sequence>
<keyword evidence="4 6" id="KW-1133">Transmembrane helix</keyword>
<dbReference type="InParanoid" id="F7CKI2"/>
<dbReference type="Gene3D" id="6.10.110.10">
    <property type="match status" value="1"/>
</dbReference>
<evidence type="ECO:0000256" key="3">
    <source>
        <dbReference type="ARBA" id="ARBA00022692"/>
    </source>
</evidence>
<proteinExistence type="inferred from homology"/>
<keyword evidence="9" id="KW-1185">Reference proteome</keyword>
<accession>F7CKI2</accession>
<dbReference type="InterPro" id="IPR009311">
    <property type="entry name" value="IFI6/IFI27-like"/>
</dbReference>
<dbReference type="Pfam" id="PF06140">
    <property type="entry name" value="Ifi-6-16"/>
    <property type="match status" value="1"/>
</dbReference>
<dbReference type="Proteomes" id="UP000002280">
    <property type="component" value="Chromosome 4"/>
</dbReference>
<dbReference type="PROSITE" id="PS51257">
    <property type="entry name" value="PROKAR_LIPOPROTEIN"/>
    <property type="match status" value="1"/>
</dbReference>
<evidence type="ECO:0000256" key="1">
    <source>
        <dbReference type="ARBA" id="ARBA00004141"/>
    </source>
</evidence>
<comment type="subcellular location">
    <subcellularLocation>
        <location evidence="1">Membrane</location>
        <topology evidence="1">Multi-pass membrane protein</topology>
    </subcellularLocation>
</comment>
<evidence type="ECO:0000313" key="8">
    <source>
        <dbReference type="Ensembl" id="ENSMODP00000013350.2"/>
    </source>
</evidence>
<dbReference type="Bgee" id="ENSMODG00000010660">
    <property type="expression patterns" value="Expressed in lung and 20 other cell types or tissues"/>
</dbReference>
<feature type="signal peptide" evidence="7">
    <location>
        <begin position="1"/>
        <end position="22"/>
    </location>
</feature>
<dbReference type="CTD" id="2537"/>
<feature type="transmembrane region" description="Helical" evidence="6">
    <location>
        <begin position="38"/>
        <end position="63"/>
    </location>
</feature>
<evidence type="ECO:0000256" key="4">
    <source>
        <dbReference type="ARBA" id="ARBA00022989"/>
    </source>
</evidence>
<evidence type="ECO:0000256" key="5">
    <source>
        <dbReference type="ARBA" id="ARBA00023136"/>
    </source>
</evidence>
<dbReference type="OrthoDB" id="9948818at2759"/>
<dbReference type="GO" id="GO:0097193">
    <property type="term" value="P:intrinsic apoptotic signaling pathway"/>
    <property type="evidence" value="ECO:0000318"/>
    <property type="project" value="GO_Central"/>
</dbReference>
<keyword evidence="7" id="KW-0732">Signal</keyword>
<evidence type="ECO:0000256" key="7">
    <source>
        <dbReference type="SAM" id="SignalP"/>
    </source>
</evidence>
<evidence type="ECO:0000256" key="6">
    <source>
        <dbReference type="SAM" id="Phobius"/>
    </source>
</evidence>
<dbReference type="PANTHER" id="PTHR16932:SF25">
    <property type="entry name" value="INTERFERON ALPHA-INDUCIBLE PROTEIN 6"/>
    <property type="match status" value="1"/>
</dbReference>
<dbReference type="FunCoup" id="F7CKI2">
    <property type="interactions" value="42"/>
</dbReference>
<reference evidence="8" key="3">
    <citation type="submission" date="2025-09" db="UniProtKB">
        <authorList>
            <consortium name="Ensembl"/>
        </authorList>
    </citation>
    <scope>IDENTIFICATION</scope>
</reference>
<dbReference type="STRING" id="13616.ENSMODP00000013350"/>
<dbReference type="GeneTree" id="ENSGT00940000163178"/>
<dbReference type="GO" id="GO:0031966">
    <property type="term" value="C:mitochondrial membrane"/>
    <property type="evidence" value="ECO:0000318"/>
    <property type="project" value="GO_Central"/>
</dbReference>
<dbReference type="eggNOG" id="ENOG502SCCP">
    <property type="taxonomic scope" value="Eukaryota"/>
</dbReference>
<dbReference type="GO" id="GO:0060090">
    <property type="term" value="F:molecular adaptor activity"/>
    <property type="evidence" value="ECO:0000318"/>
    <property type="project" value="GO_Central"/>
</dbReference>
<dbReference type="HOGENOM" id="CLU_119109_0_0_1"/>
<dbReference type="PANTHER" id="PTHR16932">
    <property type="entry name" value="INTERFERON ALPHA-INDUCIBLE PROTEIN 27"/>
    <property type="match status" value="1"/>
</dbReference>
<reference evidence="8 9" key="1">
    <citation type="journal article" date="2007" name="Nature">
        <title>Genome of the marsupial Monodelphis domestica reveals innovation in non-coding sequences.</title>
        <authorList>
            <person name="Mikkelsen T.S."/>
            <person name="Wakefield M.J."/>
            <person name="Aken B."/>
            <person name="Amemiya C.T."/>
            <person name="Chang J.L."/>
            <person name="Duke S."/>
            <person name="Garber M."/>
            <person name="Gentles A.J."/>
            <person name="Goodstadt L."/>
            <person name="Heger A."/>
            <person name="Jurka J."/>
            <person name="Kamal M."/>
            <person name="Mauceli E."/>
            <person name="Searle S.M."/>
            <person name="Sharpe T."/>
            <person name="Baker M.L."/>
            <person name="Batzer M.A."/>
            <person name="Benos P.V."/>
            <person name="Belov K."/>
            <person name="Clamp M."/>
            <person name="Cook A."/>
            <person name="Cuff J."/>
            <person name="Das R."/>
            <person name="Davidow L."/>
            <person name="Deakin J.E."/>
            <person name="Fazzari M.J."/>
            <person name="Glass J.L."/>
            <person name="Grabherr M."/>
            <person name="Greally J.M."/>
            <person name="Gu W."/>
            <person name="Hore T.A."/>
            <person name="Huttley G.A."/>
            <person name="Kleber M."/>
            <person name="Jirtle R.L."/>
            <person name="Koina E."/>
            <person name="Lee J.T."/>
            <person name="Mahony S."/>
            <person name="Marra M.A."/>
            <person name="Miller R.D."/>
            <person name="Nicholls R.D."/>
            <person name="Oda M."/>
            <person name="Papenfuss A.T."/>
            <person name="Parra Z.E."/>
            <person name="Pollock D.D."/>
            <person name="Ray D.A."/>
            <person name="Schein J.E."/>
            <person name="Speed T.P."/>
            <person name="Thompson K."/>
            <person name="VandeBerg J.L."/>
            <person name="Wade C.M."/>
            <person name="Walker J.A."/>
            <person name="Waters P.D."/>
            <person name="Webber C."/>
            <person name="Weidman J.R."/>
            <person name="Xie X."/>
            <person name="Zody M.C."/>
            <person name="Baldwin J."/>
            <person name="Abdouelleil A."/>
            <person name="Abdulkadir J."/>
            <person name="Abebe A."/>
            <person name="Abera B."/>
            <person name="Abreu J."/>
            <person name="Acer S.C."/>
            <person name="Aftuck L."/>
            <person name="Alexander A."/>
            <person name="An P."/>
            <person name="Anderson E."/>
            <person name="Anderson S."/>
            <person name="Arachi H."/>
            <person name="Azer M."/>
            <person name="Bachantsang P."/>
            <person name="Barry A."/>
            <person name="Bayul T."/>
            <person name="Berlin A."/>
            <person name="Bessette D."/>
            <person name="Bloom T."/>
            <person name="Bloom T."/>
            <person name="Boguslavskiy L."/>
            <person name="Bonnet C."/>
            <person name="Boukhgalter B."/>
            <person name="Bourzgui I."/>
            <person name="Brown A."/>
            <person name="Cahill P."/>
            <person name="Channer S."/>
            <person name="Cheshatsang Y."/>
            <person name="Chuda L."/>
            <person name="Citroen M."/>
            <person name="Collymore A."/>
            <person name="Cooke P."/>
            <person name="Costello M."/>
            <person name="D'Aco K."/>
            <person name="Daza R."/>
            <person name="De Haan G."/>
            <person name="DeGray S."/>
            <person name="DeMaso C."/>
            <person name="Dhargay N."/>
            <person name="Dooley K."/>
            <person name="Dooley E."/>
            <person name="Doricent M."/>
            <person name="Dorje P."/>
            <person name="Dorjee K."/>
            <person name="Dupes A."/>
            <person name="Elong R."/>
            <person name="Falk J."/>
            <person name="Farina A."/>
            <person name="Faro S."/>
            <person name="Ferguson D."/>
            <person name="Fisher S."/>
            <person name="Foley C.D."/>
            <person name="Franke A."/>
            <person name="Friedrich D."/>
            <person name="Gadbois L."/>
            <person name="Gearin G."/>
            <person name="Gearin C.R."/>
            <person name="Giannoukos G."/>
            <person name="Goode T."/>
            <person name="Graham J."/>
            <person name="Grandbois E."/>
            <person name="Grewal S."/>
            <person name="Gyaltsen K."/>
            <person name="Hafez N."/>
            <person name="Hagos B."/>
            <person name="Hall J."/>
            <person name="Henson C."/>
            <person name="Hollinger A."/>
            <person name="Honan T."/>
            <person name="Huard M.D."/>
            <person name="Hughes L."/>
            <person name="Hurhula B."/>
            <person name="Husby M.E."/>
            <person name="Kamat A."/>
            <person name="Kanga B."/>
            <person name="Kashin S."/>
            <person name="Khazanovich D."/>
            <person name="Kisner P."/>
            <person name="Lance K."/>
            <person name="Lara M."/>
            <person name="Lee W."/>
            <person name="Lennon N."/>
            <person name="Letendre F."/>
            <person name="LeVine R."/>
            <person name="Lipovsky A."/>
            <person name="Liu X."/>
            <person name="Liu J."/>
            <person name="Liu S."/>
            <person name="Lokyitsang T."/>
            <person name="Lokyitsang Y."/>
            <person name="Lubonja R."/>
            <person name="Lui A."/>
            <person name="MacDonald P."/>
            <person name="Magnisalis V."/>
            <person name="Maru K."/>
            <person name="Matthews C."/>
            <person name="McCusker W."/>
            <person name="McDonough S."/>
            <person name="Mehta T."/>
            <person name="Meldrim J."/>
            <person name="Meneus L."/>
            <person name="Mihai O."/>
            <person name="Mihalev A."/>
            <person name="Mihova T."/>
            <person name="Mittelman R."/>
            <person name="Mlenga V."/>
            <person name="Montmayeur A."/>
            <person name="Mulrain L."/>
            <person name="Navidi A."/>
            <person name="Naylor J."/>
            <person name="Negash T."/>
            <person name="Nguyen T."/>
            <person name="Nguyen N."/>
            <person name="Nicol R."/>
            <person name="Norbu C."/>
            <person name="Norbu N."/>
            <person name="Novod N."/>
            <person name="O'Neill B."/>
            <person name="Osman S."/>
            <person name="Markiewicz E."/>
            <person name="Oyono O.L."/>
            <person name="Patti C."/>
            <person name="Phunkhang P."/>
            <person name="Pierre F."/>
            <person name="Priest M."/>
            <person name="Raghuraman S."/>
            <person name="Rege F."/>
            <person name="Reyes R."/>
            <person name="Rise C."/>
            <person name="Rogov P."/>
            <person name="Ross K."/>
            <person name="Ryan E."/>
            <person name="Settipalli S."/>
            <person name="Shea T."/>
            <person name="Sherpa N."/>
            <person name="Shi L."/>
            <person name="Shih D."/>
            <person name="Sparrow T."/>
            <person name="Spaulding J."/>
            <person name="Stalker J."/>
            <person name="Stange-Thomann N."/>
            <person name="Stavropoulos S."/>
            <person name="Stone C."/>
            <person name="Strader C."/>
            <person name="Tesfaye S."/>
            <person name="Thomson T."/>
            <person name="Thoulutsang Y."/>
            <person name="Thoulutsang D."/>
            <person name="Topham K."/>
            <person name="Topping I."/>
            <person name="Tsamla T."/>
            <person name="Vassiliev H."/>
            <person name="Vo A."/>
            <person name="Wangchuk T."/>
            <person name="Wangdi T."/>
            <person name="Weiand M."/>
            <person name="Wilkinson J."/>
            <person name="Wilson A."/>
            <person name="Yadav S."/>
            <person name="Young G."/>
            <person name="Yu Q."/>
            <person name="Zembek L."/>
            <person name="Zhong D."/>
            <person name="Zimmer A."/>
            <person name="Zwirko Z."/>
            <person name="Jaffe D.B."/>
            <person name="Alvarez P."/>
            <person name="Brockman W."/>
            <person name="Butler J."/>
            <person name="Chin C."/>
            <person name="Gnerre S."/>
            <person name="MacCallum I."/>
            <person name="Graves J.A."/>
            <person name="Ponting C.P."/>
            <person name="Breen M."/>
            <person name="Samollow P.B."/>
            <person name="Lander E.S."/>
            <person name="Lindblad-Toh K."/>
        </authorList>
    </citation>
    <scope>NUCLEOTIDE SEQUENCE [LARGE SCALE GENOMIC DNA]</scope>
</reference>
<evidence type="ECO:0000256" key="2">
    <source>
        <dbReference type="ARBA" id="ARBA00007262"/>
    </source>
</evidence>
<protein>
    <submittedName>
        <fullName evidence="8">Interferon alpha inducible protein 6</fullName>
    </submittedName>
</protein>
<keyword evidence="5 6" id="KW-0472">Membrane</keyword>
<dbReference type="InterPro" id="IPR038213">
    <property type="entry name" value="IFI6/IFI27-like_sf"/>
</dbReference>
<dbReference type="GeneID" id="100019717"/>
<dbReference type="Ensembl" id="ENSMODT00000013595.4">
    <property type="protein sequence ID" value="ENSMODP00000013350.2"/>
    <property type="gene ID" value="ENSMODG00000010660.4"/>
</dbReference>
<reference evidence="8" key="2">
    <citation type="submission" date="2025-08" db="UniProtKB">
        <authorList>
            <consortium name="Ensembl"/>
        </authorList>
    </citation>
    <scope>IDENTIFICATION</scope>
</reference>
<dbReference type="AlphaFoldDB" id="F7CKI2"/>
<feature type="chain" id="PRO_5003349453" evidence="7">
    <location>
        <begin position="23"/>
        <end position="129"/>
    </location>
</feature>
<keyword evidence="3 6" id="KW-0812">Transmembrane</keyword>
<dbReference type="OMA" id="XKEKYSE"/>